<sequence length="98" mass="11306">MYVVRRVVRIKPGTTLNAAKILSQLGKEYEKAGRSPTRVYWSGYTVPGPSNTIYMDWTQETLGSPYAETANEPEGLESLYRQLEELQEESYIEFYEMV</sequence>
<reference evidence="1" key="1">
    <citation type="submission" date="2018-05" db="EMBL/GenBank/DDBJ databases">
        <authorList>
            <person name="Lanie J.A."/>
            <person name="Ng W.-L."/>
            <person name="Kazmierczak K.M."/>
            <person name="Andrzejewski T.M."/>
            <person name="Davidsen T.M."/>
            <person name="Wayne K.J."/>
            <person name="Tettelin H."/>
            <person name="Glass J.I."/>
            <person name="Rusch D."/>
            <person name="Podicherti R."/>
            <person name="Tsui H.-C.T."/>
            <person name="Winkler M.E."/>
        </authorList>
    </citation>
    <scope>NUCLEOTIDE SEQUENCE</scope>
</reference>
<proteinExistence type="predicted"/>
<name>A0A382YM82_9ZZZZ</name>
<gene>
    <name evidence="1" type="ORF">METZ01_LOCUS436809</name>
</gene>
<accession>A0A382YM82</accession>
<protein>
    <submittedName>
        <fullName evidence="1">Uncharacterized protein</fullName>
    </submittedName>
</protein>
<organism evidence="1">
    <name type="scientific">marine metagenome</name>
    <dbReference type="NCBI Taxonomy" id="408172"/>
    <lineage>
        <taxon>unclassified sequences</taxon>
        <taxon>metagenomes</taxon>
        <taxon>ecological metagenomes</taxon>
    </lineage>
</organism>
<evidence type="ECO:0000313" key="1">
    <source>
        <dbReference type="EMBL" id="SVD83955.1"/>
    </source>
</evidence>
<dbReference type="AlphaFoldDB" id="A0A382YM82"/>
<dbReference type="EMBL" id="UINC01176705">
    <property type="protein sequence ID" value="SVD83955.1"/>
    <property type="molecule type" value="Genomic_DNA"/>
</dbReference>